<dbReference type="PANTHER" id="PTHR11808:SF85">
    <property type="entry name" value="CYSTATHIONINE GAMMA-LYASE-RELATED"/>
    <property type="match status" value="1"/>
</dbReference>
<dbReference type="SUPFAM" id="SSF53383">
    <property type="entry name" value="PLP-dependent transferases"/>
    <property type="match status" value="1"/>
</dbReference>
<proteinExistence type="predicted"/>
<reference evidence="3" key="1">
    <citation type="submission" date="2019-06" db="EMBL/GenBank/DDBJ databases">
        <authorList>
            <person name="Murdoch R.W."/>
            <person name="Fathepure B."/>
        </authorList>
    </citation>
    <scope>NUCLEOTIDE SEQUENCE</scope>
</reference>
<dbReference type="InterPro" id="IPR054542">
    <property type="entry name" value="Cys_met_metab_PP"/>
</dbReference>
<dbReference type="GO" id="GO:0019346">
    <property type="term" value="P:transsulfuration"/>
    <property type="evidence" value="ECO:0007669"/>
    <property type="project" value="InterPro"/>
</dbReference>
<dbReference type="PIRSF" id="PIRSF001434">
    <property type="entry name" value="CGS"/>
    <property type="match status" value="1"/>
</dbReference>
<dbReference type="Gene3D" id="3.40.640.10">
    <property type="entry name" value="Type I PLP-dependent aspartate aminotransferase-like (Major domain)"/>
    <property type="match status" value="1"/>
</dbReference>
<comment type="cofactor">
    <cofactor evidence="1">
        <name>pyridoxal 5'-phosphate</name>
        <dbReference type="ChEBI" id="CHEBI:597326"/>
    </cofactor>
</comment>
<dbReference type="PROSITE" id="PS00868">
    <property type="entry name" value="CYS_MET_METAB_PP"/>
    <property type="match status" value="1"/>
</dbReference>
<dbReference type="CDD" id="cd00614">
    <property type="entry name" value="CGS_like"/>
    <property type="match status" value="1"/>
</dbReference>
<sequence length="391" mass="40859">MASDERFPTRCIHAGQVADPYGAPYVPVYNTTTFGFTDTQALREAAAAPDRRPLYTRYGSNPTIFAVERQLAALEGGEAALVFGAGMAAISAVCMAHGQGGVAVVGNAYGGTLELVSERLPALGWRGHLAFPDEMEALDGVLSAGFGVVIIETPGNPDLAVLDIGAVAEAAHRAGALLVVDSTFASPVNQNPLALGADLVVHSATKYLGGHSDLTAGAVMGPAALLEPVAGWRKTLGQTPSPETAALLARSLRTLDVRMQRHNANAQRIAEAMANHPAVRQVHYPGLPDHPDHALARQQMRAFGGMLSLTLEGDAAGAMAMVDALELFLNAPSLGGVESLVTQPVMTSHADLDERERARRGIGETMVRLSVGLEDADDLIADLEQALARAG</sequence>
<dbReference type="GO" id="GO:0003962">
    <property type="term" value="F:cystathionine gamma-synthase activity"/>
    <property type="evidence" value="ECO:0007669"/>
    <property type="project" value="UniProtKB-EC"/>
</dbReference>
<dbReference type="EMBL" id="MN079168">
    <property type="protein sequence ID" value="QEA06760.1"/>
    <property type="molecule type" value="Genomic_DNA"/>
</dbReference>
<dbReference type="InterPro" id="IPR015424">
    <property type="entry name" value="PyrdxlP-dep_Trfase"/>
</dbReference>
<evidence type="ECO:0000256" key="2">
    <source>
        <dbReference type="ARBA" id="ARBA00022898"/>
    </source>
</evidence>
<dbReference type="GO" id="GO:0009086">
    <property type="term" value="P:methionine biosynthetic process"/>
    <property type="evidence" value="ECO:0007669"/>
    <property type="project" value="UniProtKB-ARBA"/>
</dbReference>
<keyword evidence="2" id="KW-0663">Pyridoxal phosphate</keyword>
<dbReference type="InterPro" id="IPR015421">
    <property type="entry name" value="PyrdxlP-dep_Trfase_major"/>
</dbReference>
<organism evidence="3">
    <name type="scientific">uncultured organism</name>
    <dbReference type="NCBI Taxonomy" id="155900"/>
    <lineage>
        <taxon>unclassified sequences</taxon>
        <taxon>environmental samples</taxon>
    </lineage>
</organism>
<accession>A0A5B8RD38</accession>
<dbReference type="Pfam" id="PF01053">
    <property type="entry name" value="Cys_Met_Meta_PP"/>
    <property type="match status" value="1"/>
</dbReference>
<dbReference type="GO" id="GO:0030170">
    <property type="term" value="F:pyridoxal phosphate binding"/>
    <property type="evidence" value="ECO:0007669"/>
    <property type="project" value="InterPro"/>
</dbReference>
<dbReference type="EC" id="2.5.1.48" evidence="3"/>
<gene>
    <name evidence="3" type="primary">metB</name>
    <name evidence="3" type="ORF">KBTEX_03101</name>
</gene>
<dbReference type="FunFam" id="3.90.1150.10:FF:000033">
    <property type="entry name" value="Cystathionine gamma-synthase"/>
    <property type="match status" value="1"/>
</dbReference>
<dbReference type="GO" id="GO:0019343">
    <property type="term" value="P:cysteine biosynthetic process via cystathionine"/>
    <property type="evidence" value="ECO:0007669"/>
    <property type="project" value="TreeGrafter"/>
</dbReference>
<dbReference type="FunFam" id="3.40.640.10:FF:000046">
    <property type="entry name" value="Cystathionine gamma-lyase"/>
    <property type="match status" value="1"/>
</dbReference>
<name>A0A5B8RD38_9ZZZZ</name>
<protein>
    <submittedName>
        <fullName evidence="3">Cystathionine gamma-synthase</fullName>
        <ecNumber evidence="3">2.5.1.48</ecNumber>
    </submittedName>
</protein>
<evidence type="ECO:0000313" key="3">
    <source>
        <dbReference type="EMBL" id="QEA06760.1"/>
    </source>
</evidence>
<evidence type="ECO:0000256" key="1">
    <source>
        <dbReference type="ARBA" id="ARBA00001933"/>
    </source>
</evidence>
<dbReference type="InterPro" id="IPR000277">
    <property type="entry name" value="Cys/Met-Metab_PyrdxlP-dep_enz"/>
</dbReference>
<dbReference type="Gene3D" id="3.90.1150.10">
    <property type="entry name" value="Aspartate Aminotransferase, domain 1"/>
    <property type="match status" value="1"/>
</dbReference>
<dbReference type="AlphaFoldDB" id="A0A5B8RD38"/>
<dbReference type="InterPro" id="IPR015422">
    <property type="entry name" value="PyrdxlP-dep_Trfase_small"/>
</dbReference>
<dbReference type="GO" id="GO:0004123">
    <property type="term" value="F:cystathionine gamma-lyase activity"/>
    <property type="evidence" value="ECO:0007669"/>
    <property type="project" value="TreeGrafter"/>
</dbReference>
<dbReference type="PANTHER" id="PTHR11808">
    <property type="entry name" value="TRANS-SULFURATION ENZYME FAMILY MEMBER"/>
    <property type="match status" value="1"/>
</dbReference>
<keyword evidence="3" id="KW-0808">Transferase</keyword>